<dbReference type="PANTHER" id="PTHR40267:SF1">
    <property type="entry name" value="BLR3294 PROTEIN"/>
    <property type="match status" value="1"/>
</dbReference>
<dbReference type="PIRSF" id="PIRSF015736">
    <property type="entry name" value="MI"/>
    <property type="match status" value="1"/>
</dbReference>
<sequence length="243" mass="25908">MRLALVLPSVNTVVEPWLPRALPATASLHIARMLLPDALTSDNIVEMDRIDGQRAVKQLKSCRPDALLYGCVASSVLQGLRYDRALLREMAALSGVPCETAAGASISALQALGAVRILIVSPYDEKVDAFEHRFFEDAGFEIVDSASFGISNSFELAAVSEQSLIDRVGHMPQADAIFLSCMNMRSHAVVDTIEAVTGMPVVTATTASAWALLRLAGDEKDPGFIGRLGGLGMPASAASLLRR</sequence>
<gene>
    <name evidence="1" type="ORF">PBT88_17665</name>
</gene>
<keyword evidence="2" id="KW-1185">Reference proteome</keyword>
<proteinExistence type="predicted"/>
<name>A0ABY7NKE2_9SPHN</name>
<dbReference type="InterPro" id="IPR026286">
    <property type="entry name" value="MaiA/AMDase"/>
</dbReference>
<dbReference type="RefSeq" id="WP_270076616.1">
    <property type="nucleotide sequence ID" value="NZ_CP115174.1"/>
</dbReference>
<dbReference type="PANTHER" id="PTHR40267">
    <property type="entry name" value="BLR3294 PROTEIN"/>
    <property type="match status" value="1"/>
</dbReference>
<evidence type="ECO:0008006" key="3">
    <source>
        <dbReference type="Google" id="ProtNLM"/>
    </source>
</evidence>
<reference evidence="1 2" key="1">
    <citation type="submission" date="2022-12" db="EMBL/GenBank/DDBJ databases">
        <title>Sphingomonas abieness sp. nov., an endophytic bacterium isolated from Abies koreana.</title>
        <authorList>
            <person name="Jiang L."/>
            <person name="Lee J."/>
        </authorList>
    </citation>
    <scope>NUCLEOTIDE SEQUENCE [LARGE SCALE GENOMIC DNA]</scope>
    <source>
        <strain evidence="2">PAMB 00755</strain>
    </source>
</reference>
<dbReference type="Proteomes" id="UP001210865">
    <property type="component" value="Chromosome"/>
</dbReference>
<dbReference type="EMBL" id="CP115174">
    <property type="protein sequence ID" value="WBO21968.1"/>
    <property type="molecule type" value="Genomic_DNA"/>
</dbReference>
<organism evidence="1 2">
    <name type="scientific">Sphingomonas abietis</name>
    <dbReference type="NCBI Taxonomy" id="3012344"/>
    <lineage>
        <taxon>Bacteria</taxon>
        <taxon>Pseudomonadati</taxon>
        <taxon>Pseudomonadota</taxon>
        <taxon>Alphaproteobacteria</taxon>
        <taxon>Sphingomonadales</taxon>
        <taxon>Sphingomonadaceae</taxon>
        <taxon>Sphingomonas</taxon>
    </lineage>
</organism>
<dbReference type="InterPro" id="IPR053714">
    <property type="entry name" value="Iso_Racemase_Enz_sf"/>
</dbReference>
<evidence type="ECO:0000313" key="2">
    <source>
        <dbReference type="Proteomes" id="UP001210865"/>
    </source>
</evidence>
<dbReference type="Pfam" id="PF17645">
    <property type="entry name" value="Amdase"/>
    <property type="match status" value="1"/>
</dbReference>
<accession>A0ABY7NKE2</accession>
<evidence type="ECO:0000313" key="1">
    <source>
        <dbReference type="EMBL" id="WBO21968.1"/>
    </source>
</evidence>
<protein>
    <recommendedName>
        <fullName evidence="3">Asp/Glu racemase</fullName>
    </recommendedName>
</protein>
<dbReference type="Gene3D" id="3.40.50.12500">
    <property type="match status" value="1"/>
</dbReference>